<accession>A0A973WPV9</accession>
<dbReference type="Gene3D" id="1.25.40.10">
    <property type="entry name" value="Tetratricopeptide repeat domain"/>
    <property type="match status" value="1"/>
</dbReference>
<organism evidence="3">
    <name type="scientific">Bradyrhizobium quebecense</name>
    <dbReference type="NCBI Taxonomy" id="2748629"/>
    <lineage>
        <taxon>Bacteria</taxon>
        <taxon>Pseudomonadati</taxon>
        <taxon>Pseudomonadota</taxon>
        <taxon>Alphaproteobacteria</taxon>
        <taxon>Hyphomicrobiales</taxon>
        <taxon>Nitrobacteraceae</taxon>
        <taxon>Bradyrhizobium</taxon>
    </lineage>
</organism>
<proteinExistence type="predicted"/>
<reference evidence="3" key="1">
    <citation type="submission" date="2020-06" db="EMBL/GenBank/DDBJ databases">
        <title>Whole Genome Sequence of Bradyrhizobium sp. Strain 66S1MB.</title>
        <authorList>
            <person name="Bromfield E."/>
            <person name="Cloutier S."/>
        </authorList>
    </citation>
    <scope>NUCLEOTIDE SEQUENCE</scope>
    <source>
        <strain evidence="3">66S1MB</strain>
    </source>
</reference>
<evidence type="ECO:0000256" key="2">
    <source>
        <dbReference type="SAM" id="Phobius"/>
    </source>
</evidence>
<keyword evidence="2" id="KW-1133">Transmembrane helix</keyword>
<feature type="region of interest" description="Disordered" evidence="1">
    <location>
        <begin position="189"/>
        <end position="253"/>
    </location>
</feature>
<keyword evidence="2" id="KW-0472">Membrane</keyword>
<feature type="compositionally biased region" description="Basic and acidic residues" evidence="1">
    <location>
        <begin position="234"/>
        <end position="250"/>
    </location>
</feature>
<feature type="compositionally biased region" description="Basic and acidic residues" evidence="1">
    <location>
        <begin position="192"/>
        <end position="208"/>
    </location>
</feature>
<dbReference type="EMBL" id="JABWSX010000001">
    <property type="protein sequence ID" value="NVL08767.1"/>
    <property type="molecule type" value="Genomic_DNA"/>
</dbReference>
<dbReference type="AlphaFoldDB" id="A0A973WPV9"/>
<dbReference type="InterPro" id="IPR011990">
    <property type="entry name" value="TPR-like_helical_dom_sf"/>
</dbReference>
<comment type="caution">
    <text evidence="3">The sequence shown here is derived from an EMBL/GenBank/DDBJ whole genome shotgun (WGS) entry which is preliminary data.</text>
</comment>
<feature type="region of interest" description="Disordered" evidence="1">
    <location>
        <begin position="278"/>
        <end position="300"/>
    </location>
</feature>
<evidence type="ECO:0000256" key="1">
    <source>
        <dbReference type="SAM" id="MobiDB-lite"/>
    </source>
</evidence>
<keyword evidence="2" id="KW-0812">Transmembrane</keyword>
<dbReference type="RefSeq" id="WP_176532238.1">
    <property type="nucleotide sequence ID" value="NZ_CP088022.1"/>
</dbReference>
<gene>
    <name evidence="3" type="ORF">HU230_23985</name>
</gene>
<sequence>MRRVIDTAPKDGTFVILEDDVSGSFESAQWSAEGRGWIKENGEPSEITATHWLTMHLPEEGDEFFLQDEFIPPKETGSIAPPASPGPRSFCFPSGLAERARVAELTRLVTNADPVTGVRVEAQAARSKQERGPAARRWFAFSSIAAVMVGASLVGWYFHPELVAYVTRYIVEQDNVRPGTAGVEAVKQETQAAREDLQKADSSARDPALHQQADRAISQAPRDTAPGKQGAEAMRPEEQQPSEKERRRAEALANELAKAQQIIEMRVAQANKARDQATQLSQAADSGMASLRQSLQKEHDRAEALAGELAKVRRDLETQLALSSKASDEAVQAKRAAESVTAELRQSLHKEHDRAEALRGELARARRDLDTQLTPSSKAGDEAAQANKVAKSATAVLWPSPKKERDRAEAGREPTLTQAAEAVATEQPAVAEAQGGPDAARLLARASALLGQGDIGAARIVLEHAVETGSAQASFMLAETYDPLVLSRWKTYGTRGDVTKARELYAKALAGGIQQAKDRSVALH</sequence>
<feature type="transmembrane region" description="Helical" evidence="2">
    <location>
        <begin position="138"/>
        <end position="158"/>
    </location>
</feature>
<feature type="region of interest" description="Disordered" evidence="1">
    <location>
        <begin position="367"/>
        <end position="386"/>
    </location>
</feature>
<name>A0A973WPV9_9BRAD</name>
<evidence type="ECO:0000313" key="3">
    <source>
        <dbReference type="EMBL" id="NVL08767.1"/>
    </source>
</evidence>
<protein>
    <submittedName>
        <fullName evidence="3">Uncharacterized protein</fullName>
    </submittedName>
</protein>